<evidence type="ECO:0000256" key="7">
    <source>
        <dbReference type="SAM" id="Phobius"/>
    </source>
</evidence>
<comment type="similarity">
    <text evidence="5">Belongs to the SAT4 family.</text>
</comment>
<evidence type="ECO:0000256" key="4">
    <source>
        <dbReference type="ARBA" id="ARBA00023136"/>
    </source>
</evidence>
<keyword evidence="4 7" id="KW-0472">Membrane</keyword>
<keyword evidence="3 7" id="KW-1133">Transmembrane helix</keyword>
<dbReference type="PANTHER" id="PTHR33048:SF47">
    <property type="entry name" value="INTEGRAL MEMBRANE PROTEIN-RELATED"/>
    <property type="match status" value="1"/>
</dbReference>
<keyword evidence="2 7" id="KW-0812">Transmembrane</keyword>
<dbReference type="AlphaFoldDB" id="A0A8E2EER9"/>
<evidence type="ECO:0000313" key="9">
    <source>
        <dbReference type="EMBL" id="OCK82690.1"/>
    </source>
</evidence>
<evidence type="ECO:0000256" key="2">
    <source>
        <dbReference type="ARBA" id="ARBA00022692"/>
    </source>
</evidence>
<feature type="transmembrane region" description="Helical" evidence="7">
    <location>
        <begin position="239"/>
        <end position="259"/>
    </location>
</feature>
<organism evidence="9 10">
    <name type="scientific">Lepidopterella palustris CBS 459.81</name>
    <dbReference type="NCBI Taxonomy" id="1314670"/>
    <lineage>
        <taxon>Eukaryota</taxon>
        <taxon>Fungi</taxon>
        <taxon>Dikarya</taxon>
        <taxon>Ascomycota</taxon>
        <taxon>Pezizomycotina</taxon>
        <taxon>Dothideomycetes</taxon>
        <taxon>Pleosporomycetidae</taxon>
        <taxon>Mytilinidiales</taxon>
        <taxon>Argynnaceae</taxon>
        <taxon>Lepidopterella</taxon>
    </lineage>
</organism>
<feature type="transmembrane region" description="Helical" evidence="7">
    <location>
        <begin position="271"/>
        <end position="293"/>
    </location>
</feature>
<feature type="compositionally biased region" description="Basic and acidic residues" evidence="6">
    <location>
        <begin position="1"/>
        <end position="12"/>
    </location>
</feature>
<reference evidence="9 10" key="1">
    <citation type="journal article" date="2016" name="Nat. Commun.">
        <title>Ectomycorrhizal ecology is imprinted in the genome of the dominant symbiotic fungus Cenococcum geophilum.</title>
        <authorList>
            <consortium name="DOE Joint Genome Institute"/>
            <person name="Peter M."/>
            <person name="Kohler A."/>
            <person name="Ohm R.A."/>
            <person name="Kuo A."/>
            <person name="Krutzmann J."/>
            <person name="Morin E."/>
            <person name="Arend M."/>
            <person name="Barry K.W."/>
            <person name="Binder M."/>
            <person name="Choi C."/>
            <person name="Clum A."/>
            <person name="Copeland A."/>
            <person name="Grisel N."/>
            <person name="Haridas S."/>
            <person name="Kipfer T."/>
            <person name="LaButti K."/>
            <person name="Lindquist E."/>
            <person name="Lipzen A."/>
            <person name="Maire R."/>
            <person name="Meier B."/>
            <person name="Mihaltcheva S."/>
            <person name="Molinier V."/>
            <person name="Murat C."/>
            <person name="Poggeler S."/>
            <person name="Quandt C.A."/>
            <person name="Sperisen C."/>
            <person name="Tritt A."/>
            <person name="Tisserant E."/>
            <person name="Crous P.W."/>
            <person name="Henrissat B."/>
            <person name="Nehls U."/>
            <person name="Egli S."/>
            <person name="Spatafora J.W."/>
            <person name="Grigoriev I.V."/>
            <person name="Martin F.M."/>
        </authorList>
    </citation>
    <scope>NUCLEOTIDE SEQUENCE [LARGE SCALE GENOMIC DNA]</scope>
    <source>
        <strain evidence="9 10">CBS 459.81</strain>
    </source>
</reference>
<dbReference type="PANTHER" id="PTHR33048">
    <property type="entry name" value="PTH11-LIKE INTEGRAL MEMBRANE PROTEIN (AFU_ORTHOLOGUE AFUA_5G11245)"/>
    <property type="match status" value="1"/>
</dbReference>
<evidence type="ECO:0000313" key="10">
    <source>
        <dbReference type="Proteomes" id="UP000250266"/>
    </source>
</evidence>
<dbReference type="InterPro" id="IPR049326">
    <property type="entry name" value="Rhodopsin_dom_fungi"/>
</dbReference>
<dbReference type="InterPro" id="IPR052337">
    <property type="entry name" value="SAT4-like"/>
</dbReference>
<feature type="transmembrane region" description="Helical" evidence="7">
    <location>
        <begin position="202"/>
        <end position="227"/>
    </location>
</feature>
<feature type="domain" description="Rhodopsin" evidence="8">
    <location>
        <begin position="63"/>
        <end position="301"/>
    </location>
</feature>
<feature type="transmembrane region" description="Helical" evidence="7">
    <location>
        <begin position="45"/>
        <end position="67"/>
    </location>
</feature>
<accession>A0A8E2EER9</accession>
<evidence type="ECO:0000256" key="6">
    <source>
        <dbReference type="SAM" id="MobiDB-lite"/>
    </source>
</evidence>
<dbReference type="Pfam" id="PF20684">
    <property type="entry name" value="Fung_rhodopsin"/>
    <property type="match status" value="1"/>
</dbReference>
<keyword evidence="10" id="KW-1185">Reference proteome</keyword>
<comment type="subcellular location">
    <subcellularLocation>
        <location evidence="1">Membrane</location>
        <topology evidence="1">Multi-pass membrane protein</topology>
    </subcellularLocation>
</comment>
<feature type="transmembrane region" description="Helical" evidence="7">
    <location>
        <begin position="129"/>
        <end position="146"/>
    </location>
</feature>
<feature type="region of interest" description="Disordered" evidence="6">
    <location>
        <begin position="1"/>
        <end position="29"/>
    </location>
</feature>
<name>A0A8E2EER9_9PEZI</name>
<evidence type="ECO:0000256" key="1">
    <source>
        <dbReference type="ARBA" id="ARBA00004141"/>
    </source>
</evidence>
<dbReference type="EMBL" id="KV744881">
    <property type="protein sequence ID" value="OCK82690.1"/>
    <property type="molecule type" value="Genomic_DNA"/>
</dbReference>
<evidence type="ECO:0000256" key="5">
    <source>
        <dbReference type="ARBA" id="ARBA00038359"/>
    </source>
</evidence>
<dbReference type="Proteomes" id="UP000250266">
    <property type="component" value="Unassembled WGS sequence"/>
</dbReference>
<sequence>MDRGGVDSDRPIDGPSTVNRSYSGEWETPPANTSASKMFESLQPAAYGIATVFFSLGLVSIILRIYARVYIIKSFGWDDWFMVGVLFSTFIQQTLFYLFIIWGGGLHMQSGGAEHLDLILRVLIVQEPFYVYLHWIVKMSFLLFYLRLVRTLTFKKFVYASIAINTVMAIIPFTLYFVQCIPLNAFFNPADYPDAKCIPKSVLFYVPSSFSIFMDFVILLLPIYPLWNLHASLKRRLQLMTLVSFGSASVLVSMLRLIVLHQLATNPDLSYILGRMVIVSAIEIYLGIMAANVPALKAIWKKHVSKSFSKTDPTQQYSQELSKTLKMKIPSNPNSVTDLERRTNYRQNDQASRGCWDDNVSEEELVGVNSSITVTSTVAVHASKANATEDLNRPYYRF</sequence>
<gene>
    <name evidence="9" type="ORF">K432DRAFT_423983</name>
</gene>
<feature type="transmembrane region" description="Helical" evidence="7">
    <location>
        <begin position="158"/>
        <end position="178"/>
    </location>
</feature>
<dbReference type="OrthoDB" id="5329176at2759"/>
<protein>
    <recommendedName>
        <fullName evidence="8">Rhodopsin domain-containing protein</fullName>
    </recommendedName>
</protein>
<proteinExistence type="inferred from homology"/>
<feature type="transmembrane region" description="Helical" evidence="7">
    <location>
        <begin position="79"/>
        <end position="102"/>
    </location>
</feature>
<evidence type="ECO:0000256" key="3">
    <source>
        <dbReference type="ARBA" id="ARBA00022989"/>
    </source>
</evidence>
<dbReference type="GO" id="GO:0016020">
    <property type="term" value="C:membrane"/>
    <property type="evidence" value="ECO:0007669"/>
    <property type="project" value="UniProtKB-SubCell"/>
</dbReference>
<evidence type="ECO:0000259" key="8">
    <source>
        <dbReference type="Pfam" id="PF20684"/>
    </source>
</evidence>